<dbReference type="InterPro" id="IPR053781">
    <property type="entry name" value="F-box_AtFBL13-like"/>
</dbReference>
<dbReference type="SUPFAM" id="SSF81383">
    <property type="entry name" value="F-box domain"/>
    <property type="match status" value="1"/>
</dbReference>
<feature type="domain" description="F-box" evidence="1">
    <location>
        <begin position="14"/>
        <end position="48"/>
    </location>
</feature>
<dbReference type="EMBL" id="SDAM02000020">
    <property type="protein sequence ID" value="KAH6836401.1"/>
    <property type="molecule type" value="Genomic_DNA"/>
</dbReference>
<dbReference type="InterPro" id="IPR036047">
    <property type="entry name" value="F-box-like_dom_sf"/>
</dbReference>
<dbReference type="InterPro" id="IPR055357">
    <property type="entry name" value="LRR_At1g61320_AtMIF1"/>
</dbReference>
<dbReference type="Pfam" id="PF00646">
    <property type="entry name" value="F-box"/>
    <property type="match status" value="1"/>
</dbReference>
<evidence type="ECO:0000313" key="2">
    <source>
        <dbReference type="EMBL" id="KAH6836401.1"/>
    </source>
</evidence>
<dbReference type="SUPFAM" id="SSF52047">
    <property type="entry name" value="RNI-like"/>
    <property type="match status" value="1"/>
</dbReference>
<dbReference type="InterPro" id="IPR032675">
    <property type="entry name" value="LRR_dom_sf"/>
</dbReference>
<comment type="caution">
    <text evidence="2">The sequence shown here is derived from an EMBL/GenBank/DDBJ whole genome shotgun (WGS) entry which is preliminary data.</text>
</comment>
<dbReference type="CDD" id="cd22160">
    <property type="entry name" value="F-box_AtFBL13-like"/>
    <property type="match status" value="1"/>
</dbReference>
<dbReference type="PROSITE" id="PS50181">
    <property type="entry name" value="FBOX"/>
    <property type="match status" value="1"/>
</dbReference>
<dbReference type="Pfam" id="PF23622">
    <property type="entry name" value="LRR_At1g61320_AtMIF1"/>
    <property type="match status" value="1"/>
</dbReference>
<dbReference type="AlphaFoldDB" id="A0AAD4JM71"/>
<sequence>MNSRRVERGNLSSIDRLSSLPDSLLIGILCYLDLKEAVKTAVLSKQWRFVWTDLPRLELKEKSREREKIVKFVGFVNRIIVVGRRTALNYFHVEFYYEKHFASDVDAWVGFAVRNKVENLSLLLDTTMSSDEFRDYMTNNFDKSYTLSSVWDVDWRYLTRLSLGRVIMSQQQLEIVVSGCPVLESLELNMCRGFQRLRIRNSSFRRLCVDRGAPFPRGGCRNCLREISAANMRELDVSMRAARVDFRVTDAPALEQATIRIFEQNSEVSPCHVAIDAQKLFQDICHVNKLHLEAYTAGVISILVKTGFWKLPQFTRLKNLITYGANKHISGIIALLKSSPNLNNLVISCYNCSNNETREASIQKVQIAEELADCDLLHLEFVDIAYFGITMVPLAQIILERAPALVEMVIRNTSSSTTISDDFVNKFQALLVYPKSSIYM</sequence>
<dbReference type="Gene3D" id="1.20.1280.50">
    <property type="match status" value="1"/>
</dbReference>
<dbReference type="InterPro" id="IPR001810">
    <property type="entry name" value="F-box_dom"/>
</dbReference>
<dbReference type="Proteomes" id="UP001190926">
    <property type="component" value="Unassembled WGS sequence"/>
</dbReference>
<name>A0AAD4JM71_PERFH</name>
<accession>A0AAD4JM71</accession>
<reference evidence="2 3" key="1">
    <citation type="journal article" date="2021" name="Nat. Commun.">
        <title>Incipient diploidization of the medicinal plant Perilla within 10,000 years.</title>
        <authorList>
            <person name="Zhang Y."/>
            <person name="Shen Q."/>
            <person name="Leng L."/>
            <person name="Zhang D."/>
            <person name="Chen S."/>
            <person name="Shi Y."/>
            <person name="Ning Z."/>
            <person name="Chen S."/>
        </authorList>
    </citation>
    <scope>NUCLEOTIDE SEQUENCE [LARGE SCALE GENOMIC DNA]</scope>
    <source>
        <strain evidence="3">cv. PC099</strain>
    </source>
</reference>
<evidence type="ECO:0000259" key="1">
    <source>
        <dbReference type="PROSITE" id="PS50181"/>
    </source>
</evidence>
<organism evidence="2 3">
    <name type="scientific">Perilla frutescens var. hirtella</name>
    <name type="common">Perilla citriodora</name>
    <name type="synonym">Perilla setoyensis</name>
    <dbReference type="NCBI Taxonomy" id="608512"/>
    <lineage>
        <taxon>Eukaryota</taxon>
        <taxon>Viridiplantae</taxon>
        <taxon>Streptophyta</taxon>
        <taxon>Embryophyta</taxon>
        <taxon>Tracheophyta</taxon>
        <taxon>Spermatophyta</taxon>
        <taxon>Magnoliopsida</taxon>
        <taxon>eudicotyledons</taxon>
        <taxon>Gunneridae</taxon>
        <taxon>Pentapetalae</taxon>
        <taxon>asterids</taxon>
        <taxon>lamiids</taxon>
        <taxon>Lamiales</taxon>
        <taxon>Lamiaceae</taxon>
        <taxon>Nepetoideae</taxon>
        <taxon>Elsholtzieae</taxon>
        <taxon>Perilla</taxon>
    </lineage>
</organism>
<dbReference type="PANTHER" id="PTHR34223">
    <property type="entry name" value="OS11G0201299 PROTEIN"/>
    <property type="match status" value="1"/>
</dbReference>
<dbReference type="Gene3D" id="3.80.10.10">
    <property type="entry name" value="Ribonuclease Inhibitor"/>
    <property type="match status" value="1"/>
</dbReference>
<keyword evidence="3" id="KW-1185">Reference proteome</keyword>
<evidence type="ECO:0000313" key="3">
    <source>
        <dbReference type="Proteomes" id="UP001190926"/>
    </source>
</evidence>
<protein>
    <recommendedName>
        <fullName evidence="1">F-box domain-containing protein</fullName>
    </recommendedName>
</protein>
<dbReference type="InterPro" id="IPR053197">
    <property type="entry name" value="F-box_SCFL_complex_component"/>
</dbReference>
<gene>
    <name evidence="2" type="ORF">C2S53_015495</name>
</gene>
<dbReference type="PANTHER" id="PTHR34223:SF51">
    <property type="entry name" value="OS06G0556300 PROTEIN"/>
    <property type="match status" value="1"/>
</dbReference>
<proteinExistence type="predicted"/>